<feature type="domain" description="Nitrile hydratase alpha/Thiocyanate hydrolase gamma" evidence="2">
    <location>
        <begin position="8"/>
        <end position="60"/>
    </location>
</feature>
<protein>
    <submittedName>
        <fullName evidence="3">Putative ribosomally synthesized peptide</fullName>
    </submittedName>
</protein>
<dbReference type="OrthoDB" id="1371078at2"/>
<keyword evidence="1" id="KW-0479">Metal-binding</keyword>
<comment type="caution">
    <text evidence="3">The sequence shown here is derived from an EMBL/GenBank/DDBJ whole genome shotgun (WGS) entry which is preliminary data.</text>
</comment>
<accession>A0A3D9SL77</accession>
<evidence type="ECO:0000259" key="2">
    <source>
        <dbReference type="Pfam" id="PF02979"/>
    </source>
</evidence>
<sequence length="77" mass="8609">MSEQELQQQIIEKAWSDESFKAQLLADPKAALKEAFNLTLPEDVELVVIEETPSKLALVIPQNPADVVKTDSELSTW</sequence>
<evidence type="ECO:0000256" key="1">
    <source>
        <dbReference type="ARBA" id="ARBA00022723"/>
    </source>
</evidence>
<dbReference type="InterPro" id="IPR036648">
    <property type="entry name" value="CN_Hdrase_a/SCN_Hdrase_g_sf"/>
</dbReference>
<evidence type="ECO:0000313" key="3">
    <source>
        <dbReference type="EMBL" id="REE91680.1"/>
    </source>
</evidence>
<dbReference type="NCBIfam" id="TIGR03793">
    <property type="entry name" value="leader_NHLP"/>
    <property type="match status" value="1"/>
</dbReference>
<dbReference type="Pfam" id="PF02979">
    <property type="entry name" value="NHase_alpha"/>
    <property type="match status" value="1"/>
</dbReference>
<reference evidence="3 4" key="1">
    <citation type="submission" date="2018-08" db="EMBL/GenBank/DDBJ databases">
        <title>Genomic Encyclopedia of Type Strains, Phase III (KMG-III): the genomes of soil and plant-associated and newly described type strains.</title>
        <authorList>
            <person name="Whitman W."/>
        </authorList>
    </citation>
    <scope>NUCLEOTIDE SEQUENCE [LARGE SCALE GENOMIC DNA]</scope>
    <source>
        <strain evidence="3 4">CGMCC 1.10966</strain>
    </source>
</reference>
<proteinExistence type="predicted"/>
<keyword evidence="4" id="KW-1185">Reference proteome</keyword>
<dbReference type="EMBL" id="QTTN01000004">
    <property type="protein sequence ID" value="REE91680.1"/>
    <property type="molecule type" value="Genomic_DNA"/>
</dbReference>
<dbReference type="Proteomes" id="UP000256304">
    <property type="component" value="Unassembled WGS sequence"/>
</dbReference>
<organism evidence="3 4">
    <name type="scientific">Paenibacillus taihuensis</name>
    <dbReference type="NCBI Taxonomy" id="1156355"/>
    <lineage>
        <taxon>Bacteria</taxon>
        <taxon>Bacillati</taxon>
        <taxon>Bacillota</taxon>
        <taxon>Bacilli</taxon>
        <taxon>Bacillales</taxon>
        <taxon>Paenibacillaceae</taxon>
        <taxon>Paenibacillus</taxon>
    </lineage>
</organism>
<dbReference type="AlphaFoldDB" id="A0A3D9SL77"/>
<dbReference type="GO" id="GO:0003824">
    <property type="term" value="F:catalytic activity"/>
    <property type="evidence" value="ECO:0007669"/>
    <property type="project" value="InterPro"/>
</dbReference>
<dbReference type="InterPro" id="IPR004232">
    <property type="entry name" value="CN_Hdrtase_a/SCN_Hdrlase_g"/>
</dbReference>
<dbReference type="GO" id="GO:0046914">
    <property type="term" value="F:transition metal ion binding"/>
    <property type="evidence" value="ECO:0007669"/>
    <property type="project" value="InterPro"/>
</dbReference>
<evidence type="ECO:0000313" key="4">
    <source>
        <dbReference type="Proteomes" id="UP000256304"/>
    </source>
</evidence>
<name>A0A3D9SL77_9BACL</name>
<dbReference type="InterPro" id="IPR022513">
    <property type="entry name" value="TOMM_pelo"/>
</dbReference>
<dbReference type="RefSeq" id="WP_116188011.1">
    <property type="nucleotide sequence ID" value="NZ_QTTN01000004.1"/>
</dbReference>
<dbReference type="Gene3D" id="3.90.330.10">
    <property type="entry name" value="Nitrile hydratase alpha /Thiocyanate hydrolase gamma"/>
    <property type="match status" value="2"/>
</dbReference>
<dbReference type="SUPFAM" id="SSF56209">
    <property type="entry name" value="Nitrile hydratase alpha chain"/>
    <property type="match status" value="1"/>
</dbReference>
<gene>
    <name evidence="3" type="ORF">A8990_104188</name>
</gene>